<keyword evidence="1" id="KW-0732">Signal</keyword>
<protein>
    <recommendedName>
        <fullName evidence="4">Peptidylprolyl isomerase</fullName>
    </recommendedName>
</protein>
<evidence type="ECO:0000256" key="1">
    <source>
        <dbReference type="SAM" id="SignalP"/>
    </source>
</evidence>
<gene>
    <name evidence="2" type="ORF">AT959_15965</name>
</gene>
<sequence>MRKLAPLLFLLLSACATVISLHLDDRFGIADPARFDRLPVTANGPAPDYWRDVRPLLDQRCVSCHACYDAPCQLNLASYAGLTRGANPEIVYSSTRLLAAQPTRLGQDAQTTAAWRQMGFFPVLNERQSTPEANRTAGVMHRLLSLKQENPGPAAGALAERDFDFSLDRTQVCVRAEGMDAYARQHPQRGMPFGLPALPAAEHATLSQWLEAGAPYTPPEPLPGAVLARAGEWEQFLNGDSLKAQLAARYIYEHWYIGHLYFDELPGVFFELVRSRTPPGLPVERVVTRRPYDDPDVERVYYRLQRLEATAVAKTHMPLKLDAARLNRLRGWFLAANYRVEQLPGYAPEIASNPFVTFRTLPVEARYRFMLDEAQFTLMGFMKGPVCRGQVALNVINDHFWVVFVNPDSKENRLMDAMLDAAMPALRLPAEHESTASLLAWRDYAALENRYLEAKSTVMERSASKDFLPHVNNLWNGDGRNPNAALTVFRHFDSASVVRGLAGEKPQTTLLLGYPLLERMHYLLVAGFDVYGNLGHQVATRLYMDFLRMEGELNFLTLLPLQARQPVLDHWYRGRNGAHSRYFSDAAAYFSQESGMRFRSAKPLDELYHALLQRMAPVREASLDWAANGWSRPEVGHLRRLGAVAGLAASVMPENSLLVVRRADRSLHLVSLVRNSAHSNVAEIIRESKRRLPEEDTLLALDGVVGAYPNAIYAVDASELANFADLVAGLKREADLVHLTERYGVRRTDPRFWPLSDAIHAEWRRIAPREAAILDYSRLENR</sequence>
<accession>A0A133XG44</accession>
<keyword evidence="3" id="KW-1185">Reference proteome</keyword>
<dbReference type="STRING" id="281362.AT959_15965"/>
<dbReference type="EMBL" id="LODL01000035">
    <property type="protein sequence ID" value="KXB29893.1"/>
    <property type="molecule type" value="Genomic_DNA"/>
</dbReference>
<dbReference type="PROSITE" id="PS51257">
    <property type="entry name" value="PROKAR_LIPOPROTEIN"/>
    <property type="match status" value="1"/>
</dbReference>
<organism evidence="2 3">
    <name type="scientific">Dechloromonas denitrificans</name>
    <dbReference type="NCBI Taxonomy" id="281362"/>
    <lineage>
        <taxon>Bacteria</taxon>
        <taxon>Pseudomonadati</taxon>
        <taxon>Pseudomonadota</taxon>
        <taxon>Betaproteobacteria</taxon>
        <taxon>Rhodocyclales</taxon>
        <taxon>Azonexaceae</taxon>
        <taxon>Dechloromonas</taxon>
    </lineage>
</organism>
<evidence type="ECO:0000313" key="2">
    <source>
        <dbReference type="EMBL" id="KXB29893.1"/>
    </source>
</evidence>
<evidence type="ECO:0000313" key="3">
    <source>
        <dbReference type="Proteomes" id="UP000070186"/>
    </source>
</evidence>
<evidence type="ECO:0008006" key="4">
    <source>
        <dbReference type="Google" id="ProtNLM"/>
    </source>
</evidence>
<comment type="caution">
    <text evidence="2">The sequence shown here is derived from an EMBL/GenBank/DDBJ whole genome shotgun (WGS) entry which is preliminary data.</text>
</comment>
<dbReference type="Pfam" id="PF06934">
    <property type="entry name" value="CTI"/>
    <property type="match status" value="1"/>
</dbReference>
<dbReference type="Proteomes" id="UP000070186">
    <property type="component" value="Unassembled WGS sequence"/>
</dbReference>
<dbReference type="RefSeq" id="WP_066885094.1">
    <property type="nucleotide sequence ID" value="NZ_LODL01000035.1"/>
</dbReference>
<dbReference type="InterPro" id="IPR010706">
    <property type="entry name" value="Fatty_acid_cis-trans_isomerase"/>
</dbReference>
<proteinExistence type="predicted"/>
<dbReference type="AlphaFoldDB" id="A0A133XG44"/>
<feature type="signal peptide" evidence="1">
    <location>
        <begin position="1"/>
        <end position="18"/>
    </location>
</feature>
<feature type="chain" id="PRO_5007459667" description="Peptidylprolyl isomerase" evidence="1">
    <location>
        <begin position="19"/>
        <end position="782"/>
    </location>
</feature>
<reference evidence="2 3" key="1">
    <citation type="submission" date="2015-12" db="EMBL/GenBank/DDBJ databases">
        <title>Nitrous oxide reduction kinetics distinguish bacteria harboring typical versus atypical NosZ.</title>
        <authorList>
            <person name="Yoon S."/>
            <person name="Nissen S."/>
            <person name="Park D."/>
            <person name="Sanford R.A."/>
            <person name="Loeffler F.E."/>
        </authorList>
    </citation>
    <scope>NUCLEOTIDE SEQUENCE [LARGE SCALE GENOMIC DNA]</scope>
    <source>
        <strain evidence="2 3">ATCC BAA-841</strain>
    </source>
</reference>
<name>A0A133XG44_9RHOO</name>